<dbReference type="Pfam" id="PF02801">
    <property type="entry name" value="Ketoacyl-synt_C"/>
    <property type="match status" value="1"/>
</dbReference>
<keyword evidence="9 11" id="KW-0275">Fatty acid biosynthesis</keyword>
<feature type="transmembrane region" description="Helical" evidence="14">
    <location>
        <begin position="7"/>
        <end position="27"/>
    </location>
</feature>
<dbReference type="SUPFAM" id="SSF53901">
    <property type="entry name" value="Thiolase-like"/>
    <property type="match status" value="2"/>
</dbReference>
<comment type="catalytic activity">
    <reaction evidence="11">
        <text>(9Z)-hexadecenoyl-[ACP] + malonyl-[ACP] + H(+) = 3-oxo-(11Z)-octadecenoyl-[ACP] + holo-[ACP] + CO2</text>
        <dbReference type="Rhea" id="RHEA:55040"/>
        <dbReference type="Rhea" id="RHEA-COMP:9623"/>
        <dbReference type="Rhea" id="RHEA-COMP:9685"/>
        <dbReference type="Rhea" id="RHEA-COMP:10800"/>
        <dbReference type="Rhea" id="RHEA-COMP:14074"/>
        <dbReference type="ChEBI" id="CHEBI:15378"/>
        <dbReference type="ChEBI" id="CHEBI:16526"/>
        <dbReference type="ChEBI" id="CHEBI:64479"/>
        <dbReference type="ChEBI" id="CHEBI:78449"/>
        <dbReference type="ChEBI" id="CHEBI:83989"/>
        <dbReference type="ChEBI" id="CHEBI:138538"/>
        <dbReference type="EC" id="2.3.1.179"/>
    </reaction>
</comment>
<keyword evidence="10 11" id="KW-0012">Acyltransferase</keyword>
<dbReference type="InterPro" id="IPR018201">
    <property type="entry name" value="Ketoacyl_synth_AS"/>
</dbReference>
<dbReference type="GO" id="GO:0005829">
    <property type="term" value="C:cytosol"/>
    <property type="evidence" value="ECO:0007669"/>
    <property type="project" value="TreeGrafter"/>
</dbReference>
<dbReference type="InterPro" id="IPR014031">
    <property type="entry name" value="Ketoacyl_synth_C"/>
</dbReference>
<keyword evidence="6 11" id="KW-0808">Transferase</keyword>
<reference evidence="16 17" key="1">
    <citation type="journal article" date="2011" name="ISME J.">
        <title>Community ecology of hot spring cyanobacterial mats: predominant populations and their functional potential.</title>
        <authorList>
            <person name="Klatt C.G."/>
            <person name="Wood J.M."/>
            <person name="Rusch D.B."/>
            <person name="Bateson M.M."/>
            <person name="Hamamura N."/>
            <person name="Heidelberg J.F."/>
            <person name="Grossman A.R."/>
            <person name="Bhaya D."/>
            <person name="Cohan F.M."/>
            <person name="Kuhl M."/>
            <person name="Bryant D.A."/>
            <person name="Ward D.M."/>
        </authorList>
    </citation>
    <scope>NUCLEOTIDE SEQUENCE [LARGE SCALE GENOMIC DNA]</scope>
    <source>
        <strain evidence="16">OS</strain>
    </source>
</reference>
<keyword evidence="14" id="KW-0812">Transmembrane</keyword>
<accession>A0A395M057</accession>
<dbReference type="PANTHER" id="PTHR11712:SF336">
    <property type="entry name" value="3-OXOACYL-[ACYL-CARRIER-PROTEIN] SYNTHASE, MITOCHONDRIAL"/>
    <property type="match status" value="1"/>
</dbReference>
<feature type="active site" description="For beta-ketoacyl synthase activity" evidence="12">
    <location>
        <position position="166"/>
    </location>
</feature>
<evidence type="ECO:0000256" key="6">
    <source>
        <dbReference type="ARBA" id="ARBA00022679"/>
    </source>
</evidence>
<keyword evidence="14" id="KW-1133">Transmembrane helix</keyword>
<keyword evidence="8" id="KW-0443">Lipid metabolism</keyword>
<evidence type="ECO:0000256" key="10">
    <source>
        <dbReference type="ARBA" id="ARBA00023315"/>
    </source>
</evidence>
<evidence type="ECO:0000256" key="7">
    <source>
        <dbReference type="ARBA" id="ARBA00022832"/>
    </source>
</evidence>
<keyword evidence="14" id="KW-0472">Membrane</keyword>
<dbReference type="Pfam" id="PF00109">
    <property type="entry name" value="ketoacyl-synt"/>
    <property type="match status" value="1"/>
</dbReference>
<dbReference type="AlphaFoldDB" id="A0A395M057"/>
<evidence type="ECO:0000256" key="12">
    <source>
        <dbReference type="PIRSR" id="PIRSR000447-1"/>
    </source>
</evidence>
<dbReference type="NCBIfam" id="NF005589">
    <property type="entry name" value="PRK07314.1"/>
    <property type="match status" value="1"/>
</dbReference>
<dbReference type="FunFam" id="3.40.47.10:FF:000009">
    <property type="entry name" value="3-oxoacyl-[acyl-carrier-protein] synthase 2"/>
    <property type="match status" value="1"/>
</dbReference>
<protein>
    <recommendedName>
        <fullName evidence="4 11">3-oxoacyl-[acyl-carrier-protein] synthase 2</fullName>
        <ecNumber evidence="3 11">2.3.1.179</ecNumber>
    </recommendedName>
</protein>
<dbReference type="InterPro" id="IPR016039">
    <property type="entry name" value="Thiolase-like"/>
</dbReference>
<comment type="similarity">
    <text evidence="2 11 13">Belongs to the thiolase-like superfamily. Beta-ketoacyl-ACP synthases family.</text>
</comment>
<comment type="catalytic activity">
    <reaction evidence="11">
        <text>a fatty acyl-[ACP] + malonyl-[ACP] + H(+) = a 3-oxoacyl-[ACP] + holo-[ACP] + CO2</text>
        <dbReference type="Rhea" id="RHEA:22836"/>
        <dbReference type="Rhea" id="RHEA-COMP:9623"/>
        <dbReference type="Rhea" id="RHEA-COMP:9685"/>
        <dbReference type="Rhea" id="RHEA-COMP:9916"/>
        <dbReference type="Rhea" id="RHEA-COMP:14125"/>
        <dbReference type="ChEBI" id="CHEBI:15378"/>
        <dbReference type="ChEBI" id="CHEBI:16526"/>
        <dbReference type="ChEBI" id="CHEBI:64479"/>
        <dbReference type="ChEBI" id="CHEBI:78449"/>
        <dbReference type="ChEBI" id="CHEBI:78776"/>
        <dbReference type="ChEBI" id="CHEBI:138651"/>
    </reaction>
</comment>
<dbReference type="PROSITE" id="PS52004">
    <property type="entry name" value="KS3_2"/>
    <property type="match status" value="1"/>
</dbReference>
<evidence type="ECO:0000256" key="1">
    <source>
        <dbReference type="ARBA" id="ARBA00005194"/>
    </source>
</evidence>
<evidence type="ECO:0000256" key="13">
    <source>
        <dbReference type="RuleBase" id="RU003694"/>
    </source>
</evidence>
<dbReference type="InterPro" id="IPR000794">
    <property type="entry name" value="Beta-ketoacyl_synthase"/>
</dbReference>
<evidence type="ECO:0000256" key="4">
    <source>
        <dbReference type="ARBA" id="ARBA00014657"/>
    </source>
</evidence>
<dbReference type="InterPro" id="IPR014030">
    <property type="entry name" value="Ketoacyl_synth_N"/>
</dbReference>
<evidence type="ECO:0000313" key="16">
    <source>
        <dbReference type="EMBL" id="RFM24165.1"/>
    </source>
</evidence>
<comment type="pathway">
    <text evidence="1 11">Lipid metabolism; fatty acid biosynthesis.</text>
</comment>
<evidence type="ECO:0000256" key="2">
    <source>
        <dbReference type="ARBA" id="ARBA00008467"/>
    </source>
</evidence>
<keyword evidence="7" id="KW-0276">Fatty acid metabolism</keyword>
<evidence type="ECO:0000256" key="9">
    <source>
        <dbReference type="ARBA" id="ARBA00023160"/>
    </source>
</evidence>
<dbReference type="Gene3D" id="3.40.47.10">
    <property type="match status" value="2"/>
</dbReference>
<proteinExistence type="inferred from homology"/>
<evidence type="ECO:0000259" key="15">
    <source>
        <dbReference type="PROSITE" id="PS52004"/>
    </source>
</evidence>
<dbReference type="SMART" id="SM00825">
    <property type="entry name" value="PKS_KS"/>
    <property type="match status" value="1"/>
</dbReference>
<comment type="caution">
    <text evidence="16">The sequence shown here is derived from an EMBL/GenBank/DDBJ whole genome shotgun (WGS) entry which is preliminary data.</text>
</comment>
<dbReference type="PROSITE" id="PS00606">
    <property type="entry name" value="KS3_1"/>
    <property type="match status" value="1"/>
</dbReference>
<dbReference type="CDD" id="cd00834">
    <property type="entry name" value="KAS_I_II"/>
    <property type="match status" value="1"/>
</dbReference>
<dbReference type="InterPro" id="IPR017568">
    <property type="entry name" value="3-oxoacyl-ACP_synth-2"/>
</dbReference>
<dbReference type="Proteomes" id="UP000266389">
    <property type="component" value="Unassembled WGS sequence"/>
</dbReference>
<dbReference type="UniPathway" id="UPA00094"/>
<evidence type="ECO:0000256" key="11">
    <source>
        <dbReference type="PIRNR" id="PIRNR000447"/>
    </source>
</evidence>
<evidence type="ECO:0000256" key="3">
    <source>
        <dbReference type="ARBA" id="ARBA00012356"/>
    </source>
</evidence>
<organism evidence="16 17">
    <name type="scientific">Candidatus Thermochlorobacter aerophilus</name>
    <dbReference type="NCBI Taxonomy" id="1868324"/>
    <lineage>
        <taxon>Bacteria</taxon>
        <taxon>Pseudomonadati</taxon>
        <taxon>Chlorobiota</taxon>
        <taxon>Chlorobiia</taxon>
        <taxon>Chlorobiales</taxon>
        <taxon>Candidatus Thermochlorobacteriaceae</taxon>
        <taxon>Candidatus Thermochlorobacter</taxon>
    </lineage>
</organism>
<comment type="function">
    <text evidence="11">Involved in the type II fatty acid elongation cycle. Catalyzes the elongation of a wide range of acyl-ACP by the addition of two carbons from malonyl-ACP to an acyl acceptor. Can efficiently catalyze the conversion of palmitoleoyl-ACP (cis-hexadec-9-enoyl-ACP) to cis-vaccenoyl-ACP (cis-octadec-11-enoyl-ACP), an essential step in the thermal regulation of fatty acid composition.</text>
</comment>
<dbReference type="EC" id="2.3.1.179" evidence="3 11"/>
<evidence type="ECO:0000313" key="17">
    <source>
        <dbReference type="Proteomes" id="UP000266389"/>
    </source>
</evidence>
<dbReference type="PIRSF" id="PIRSF000447">
    <property type="entry name" value="KAS_II"/>
    <property type="match status" value="1"/>
</dbReference>
<feature type="domain" description="Ketosynthase family 3 (KS3)" evidence="15">
    <location>
        <begin position="5"/>
        <end position="413"/>
    </location>
</feature>
<gene>
    <name evidence="16" type="primary">fabF</name>
    <name evidence="16" type="ORF">D0433_06745</name>
</gene>
<dbReference type="InterPro" id="IPR020841">
    <property type="entry name" value="PKS_Beta-ketoAc_synthase_dom"/>
</dbReference>
<sequence>MRPQRRRIAITGIGVITPIGIGLQAFWDAMMAGKSGAGPITLYDASQTETKFACEVKDFDPYTYIDRKSALRMDRYCQFGVSAAEMALEDAKFSSLKIDRTRVGVIFGTGIGGMITYDAQFRIYMQSGASRISPFFIPMMIPDIAAGHISIRHKLHGPNYATASACATSLNAIIDAYMMIQMGYADMMICGGSEAVITPLAVAGFNAARALSTRNDDPEHASRPYDRDRDGFVMGEGAAALVLETVESAEKRGAHIYAELAGVGMSADAYHLTAPHPEGSGAILSMRNAINEAGIEPKHIEYINAHGTSTPLGDIAEIIAIKKLFGEDVQGVSISSTKSMIGHLLGAAGAVESVACILAIQHQCVPPTINIFNLDPAIDVDVTPNKPKPRSINYVLNNGFGFGGHNCTVIFRKYTPE</sequence>
<dbReference type="GO" id="GO:0006633">
    <property type="term" value="P:fatty acid biosynthetic process"/>
    <property type="evidence" value="ECO:0007669"/>
    <property type="project" value="UniProtKB-UniRule"/>
</dbReference>
<dbReference type="GO" id="GO:0004315">
    <property type="term" value="F:3-oxoacyl-[acyl-carrier-protein] synthase activity"/>
    <property type="evidence" value="ECO:0007669"/>
    <property type="project" value="UniProtKB-UniRule"/>
</dbReference>
<evidence type="ECO:0000256" key="5">
    <source>
        <dbReference type="ARBA" id="ARBA00022516"/>
    </source>
</evidence>
<name>A0A395M057_9BACT</name>
<dbReference type="EMBL" id="PHFL01000045">
    <property type="protein sequence ID" value="RFM24165.1"/>
    <property type="molecule type" value="Genomic_DNA"/>
</dbReference>
<evidence type="ECO:0000256" key="8">
    <source>
        <dbReference type="ARBA" id="ARBA00023098"/>
    </source>
</evidence>
<dbReference type="PANTHER" id="PTHR11712">
    <property type="entry name" value="POLYKETIDE SYNTHASE-RELATED"/>
    <property type="match status" value="1"/>
</dbReference>
<keyword evidence="5 11" id="KW-0444">Lipid biosynthesis</keyword>
<dbReference type="NCBIfam" id="TIGR03150">
    <property type="entry name" value="fabF"/>
    <property type="match status" value="1"/>
</dbReference>
<evidence type="ECO:0000256" key="14">
    <source>
        <dbReference type="SAM" id="Phobius"/>
    </source>
</evidence>